<keyword evidence="10 12" id="KW-0482">Metalloprotease</keyword>
<dbReference type="GO" id="GO:0008270">
    <property type="term" value="F:zinc ion binding"/>
    <property type="evidence" value="ECO:0007669"/>
    <property type="project" value="UniProtKB-UniRule"/>
</dbReference>
<dbReference type="Proteomes" id="UP000271003">
    <property type="component" value="Chromosome"/>
</dbReference>
<comment type="similarity">
    <text evidence="2 12">Belongs to the peptidase M48B family.</text>
</comment>
<dbReference type="EMBL" id="AP018786">
    <property type="protein sequence ID" value="BBF24142.1"/>
    <property type="molecule type" value="Genomic_DNA"/>
</dbReference>
<dbReference type="PANTHER" id="PTHR43221:SF1">
    <property type="entry name" value="PROTEASE HTPX"/>
    <property type="match status" value="1"/>
</dbReference>
<keyword evidence="6 12" id="KW-0479">Metal-binding</keyword>
<dbReference type="InterPro" id="IPR022919">
    <property type="entry name" value="Pept_M48_protease_HtpX"/>
</dbReference>
<keyword evidence="5 12" id="KW-0812">Transmembrane</keyword>
<reference evidence="14 15" key="1">
    <citation type="journal article" date="2018" name="Int. J. Syst. Evol. Microbiol.">
        <title>Mesosutterella multiformis gen. nov., sp. nov., a member of the family Sutterellaceae and Sutterella megalosphaeroides sp. nov., isolated from human faeces.</title>
        <authorList>
            <person name="Sakamoto M."/>
            <person name="Ikeyama N."/>
            <person name="Kunihiro T."/>
            <person name="Iino T."/>
            <person name="Yuki M."/>
            <person name="Ohkuma M."/>
        </authorList>
    </citation>
    <scope>NUCLEOTIDE SEQUENCE [LARGE SCALE GENOMIC DNA]</scope>
    <source>
        <strain evidence="14 15">6FBBBH3</strain>
    </source>
</reference>
<sequence>MFKRIGLLILANLAVFIMLSILLTVVQMVFGVNFGTMAGSNLNLGTLFVFSMVVGFSGSLISLAMSKTMAKMSMGLQMIDTDRPANDLERYLVDVVRYQSQKAGIPMPEVGIYDGEPNAFATGATRSSSLVAVSTGLLQIMNRDEVEAVIAHEISHVRNGDMVTMTLLQGVMNTFVVFFSRIIGWVVDRQILRNENEGPGIGYYITSIVLDIALGFLASMVVAAFSRYREYHADAGAAGIMGSSRPMIDALRRLGGVEPNELQGSVKGFGISGGFGSLFASHPSIDDRIKALEEKRY</sequence>
<evidence type="ECO:0000256" key="8">
    <source>
        <dbReference type="ARBA" id="ARBA00022833"/>
    </source>
</evidence>
<evidence type="ECO:0000256" key="10">
    <source>
        <dbReference type="ARBA" id="ARBA00023049"/>
    </source>
</evidence>
<dbReference type="EC" id="3.4.24.-" evidence="12"/>
<keyword evidence="3 12" id="KW-1003">Cell membrane</keyword>
<feature type="transmembrane region" description="Helical" evidence="12">
    <location>
        <begin position="7"/>
        <end position="30"/>
    </location>
</feature>
<dbReference type="HAMAP" id="MF_00188">
    <property type="entry name" value="Pept_M48_protease_HtpX"/>
    <property type="match status" value="1"/>
</dbReference>
<keyword evidence="9 12" id="KW-1133">Transmembrane helix</keyword>
<comment type="cofactor">
    <cofactor evidence="12">
        <name>Zn(2+)</name>
        <dbReference type="ChEBI" id="CHEBI:29105"/>
    </cofactor>
    <text evidence="12">Binds 1 zinc ion per subunit.</text>
</comment>
<dbReference type="AlphaFoldDB" id="A0A2Z6ICT5"/>
<protein>
    <recommendedName>
        <fullName evidence="12">Protease HtpX homolog</fullName>
        <ecNumber evidence="12">3.4.24.-</ecNumber>
    </recommendedName>
</protein>
<proteinExistence type="inferred from homology"/>
<dbReference type="CDD" id="cd07335">
    <property type="entry name" value="M48B_HtpX_like"/>
    <property type="match status" value="1"/>
</dbReference>
<evidence type="ECO:0000256" key="2">
    <source>
        <dbReference type="ARBA" id="ARBA00009779"/>
    </source>
</evidence>
<name>A0A2Z6ICT5_9BURK</name>
<evidence type="ECO:0000259" key="13">
    <source>
        <dbReference type="Pfam" id="PF01435"/>
    </source>
</evidence>
<dbReference type="PANTHER" id="PTHR43221">
    <property type="entry name" value="PROTEASE HTPX"/>
    <property type="match status" value="1"/>
</dbReference>
<keyword evidence="15" id="KW-1185">Reference proteome</keyword>
<feature type="active site" evidence="12">
    <location>
        <position position="153"/>
    </location>
</feature>
<evidence type="ECO:0000256" key="12">
    <source>
        <dbReference type="HAMAP-Rule" id="MF_00188"/>
    </source>
</evidence>
<keyword evidence="4 12" id="KW-0645">Protease</keyword>
<accession>A0A2Z6ICT5</accession>
<keyword evidence="11 12" id="KW-0472">Membrane</keyword>
<evidence type="ECO:0000256" key="6">
    <source>
        <dbReference type="ARBA" id="ARBA00022723"/>
    </source>
</evidence>
<feature type="transmembrane region" description="Helical" evidence="12">
    <location>
        <begin position="42"/>
        <end position="64"/>
    </location>
</feature>
<feature type="binding site" evidence="12">
    <location>
        <position position="156"/>
    </location>
    <ligand>
        <name>Zn(2+)</name>
        <dbReference type="ChEBI" id="CHEBI:29105"/>
        <note>catalytic</note>
    </ligand>
</feature>
<dbReference type="NCBIfam" id="NF003965">
    <property type="entry name" value="PRK05457.1"/>
    <property type="match status" value="1"/>
</dbReference>
<evidence type="ECO:0000256" key="4">
    <source>
        <dbReference type="ARBA" id="ARBA00022670"/>
    </source>
</evidence>
<feature type="binding site" evidence="12">
    <location>
        <position position="230"/>
    </location>
    <ligand>
        <name>Zn(2+)</name>
        <dbReference type="ChEBI" id="CHEBI:29105"/>
        <note>catalytic</note>
    </ligand>
</feature>
<feature type="domain" description="Peptidase M48" evidence="13">
    <location>
        <begin position="89"/>
        <end position="294"/>
    </location>
</feature>
<feature type="binding site" evidence="12">
    <location>
        <position position="152"/>
    </location>
    <ligand>
        <name>Zn(2+)</name>
        <dbReference type="ChEBI" id="CHEBI:29105"/>
        <note>catalytic</note>
    </ligand>
</feature>
<keyword evidence="8 12" id="KW-0862">Zinc</keyword>
<dbReference type="InterPro" id="IPR050083">
    <property type="entry name" value="HtpX_protease"/>
</dbReference>
<evidence type="ECO:0000256" key="1">
    <source>
        <dbReference type="ARBA" id="ARBA00004651"/>
    </source>
</evidence>
<dbReference type="KEGG" id="sutt:SUTMEG_20330"/>
<evidence type="ECO:0000313" key="14">
    <source>
        <dbReference type="EMBL" id="BBF24142.1"/>
    </source>
</evidence>
<evidence type="ECO:0000256" key="5">
    <source>
        <dbReference type="ARBA" id="ARBA00022692"/>
    </source>
</evidence>
<keyword evidence="7 12" id="KW-0378">Hydrolase</keyword>
<dbReference type="GO" id="GO:0006508">
    <property type="term" value="P:proteolysis"/>
    <property type="evidence" value="ECO:0007669"/>
    <property type="project" value="UniProtKB-KW"/>
</dbReference>
<evidence type="ECO:0000256" key="7">
    <source>
        <dbReference type="ARBA" id="ARBA00022801"/>
    </source>
</evidence>
<evidence type="ECO:0000256" key="11">
    <source>
        <dbReference type="ARBA" id="ARBA00023136"/>
    </source>
</evidence>
<dbReference type="OrthoDB" id="15218at2"/>
<evidence type="ECO:0000313" key="15">
    <source>
        <dbReference type="Proteomes" id="UP000271003"/>
    </source>
</evidence>
<feature type="transmembrane region" description="Helical" evidence="12">
    <location>
        <begin position="162"/>
        <end position="183"/>
    </location>
</feature>
<dbReference type="GO" id="GO:0004222">
    <property type="term" value="F:metalloendopeptidase activity"/>
    <property type="evidence" value="ECO:0007669"/>
    <property type="project" value="UniProtKB-UniRule"/>
</dbReference>
<feature type="transmembrane region" description="Helical" evidence="12">
    <location>
        <begin position="203"/>
        <end position="225"/>
    </location>
</feature>
<dbReference type="GO" id="GO:0005886">
    <property type="term" value="C:plasma membrane"/>
    <property type="evidence" value="ECO:0007669"/>
    <property type="project" value="UniProtKB-SubCell"/>
</dbReference>
<dbReference type="RefSeq" id="WP_120177686.1">
    <property type="nucleotide sequence ID" value="NZ_AP018786.1"/>
</dbReference>
<dbReference type="Gene3D" id="3.30.2010.10">
    <property type="entry name" value="Metalloproteases ('zincins'), catalytic domain"/>
    <property type="match status" value="1"/>
</dbReference>
<dbReference type="InterPro" id="IPR001915">
    <property type="entry name" value="Peptidase_M48"/>
</dbReference>
<dbReference type="Pfam" id="PF01435">
    <property type="entry name" value="Peptidase_M48"/>
    <property type="match status" value="1"/>
</dbReference>
<organism evidence="14 15">
    <name type="scientific">Sutterella megalosphaeroides</name>
    <dbReference type="NCBI Taxonomy" id="2494234"/>
    <lineage>
        <taxon>Bacteria</taxon>
        <taxon>Pseudomonadati</taxon>
        <taxon>Pseudomonadota</taxon>
        <taxon>Betaproteobacteria</taxon>
        <taxon>Burkholderiales</taxon>
        <taxon>Sutterellaceae</taxon>
        <taxon>Sutterella</taxon>
    </lineage>
</organism>
<evidence type="ECO:0000256" key="3">
    <source>
        <dbReference type="ARBA" id="ARBA00022475"/>
    </source>
</evidence>
<evidence type="ECO:0000256" key="9">
    <source>
        <dbReference type="ARBA" id="ARBA00022989"/>
    </source>
</evidence>
<gene>
    <name evidence="12 14" type="primary">htpX</name>
    <name evidence="14" type="ORF">SUTMEG_20330</name>
</gene>
<comment type="subcellular location">
    <subcellularLocation>
        <location evidence="1 12">Cell membrane</location>
        <topology evidence="1 12">Multi-pass membrane protein</topology>
    </subcellularLocation>
</comment>